<keyword evidence="2" id="KW-0344">Guanine-nucleotide releasing factor</keyword>
<feature type="compositionally biased region" description="Low complexity" evidence="3">
    <location>
        <begin position="486"/>
        <end position="500"/>
    </location>
</feature>
<dbReference type="InterPro" id="IPR036964">
    <property type="entry name" value="RASGEF_cat_dom_sf"/>
</dbReference>
<dbReference type="InterPro" id="IPR008936">
    <property type="entry name" value="Rho_GTPase_activation_prot"/>
</dbReference>
<feature type="compositionally biased region" description="Low complexity" evidence="3">
    <location>
        <begin position="33"/>
        <end position="49"/>
    </location>
</feature>
<evidence type="ECO:0000313" key="8">
    <source>
        <dbReference type="EMBL" id="PWN93231.1"/>
    </source>
</evidence>
<evidence type="ECO:0000259" key="6">
    <source>
        <dbReference type="PROSITE" id="PS50212"/>
    </source>
</evidence>
<dbReference type="EMBL" id="KZ819634">
    <property type="protein sequence ID" value="PWN93231.1"/>
    <property type="molecule type" value="Genomic_DNA"/>
</dbReference>
<feature type="compositionally biased region" description="Polar residues" evidence="3">
    <location>
        <begin position="96"/>
        <end position="118"/>
    </location>
</feature>
<organism evidence="8 9">
    <name type="scientific">Acaromyces ingoldii</name>
    <dbReference type="NCBI Taxonomy" id="215250"/>
    <lineage>
        <taxon>Eukaryota</taxon>
        <taxon>Fungi</taxon>
        <taxon>Dikarya</taxon>
        <taxon>Basidiomycota</taxon>
        <taxon>Ustilaginomycotina</taxon>
        <taxon>Exobasidiomycetes</taxon>
        <taxon>Exobasidiales</taxon>
        <taxon>Cryptobasidiaceae</taxon>
        <taxon>Acaromyces</taxon>
    </lineage>
</organism>
<feature type="compositionally biased region" description="Low complexity" evidence="3">
    <location>
        <begin position="122"/>
        <end position="165"/>
    </location>
</feature>
<feature type="compositionally biased region" description="Basic and acidic residues" evidence="3">
    <location>
        <begin position="2434"/>
        <end position="2451"/>
    </location>
</feature>
<dbReference type="SUPFAM" id="SSF48350">
    <property type="entry name" value="GTPase activation domain, GAP"/>
    <property type="match status" value="1"/>
</dbReference>
<dbReference type="OrthoDB" id="79452at2759"/>
<dbReference type="Gene3D" id="1.10.555.10">
    <property type="entry name" value="Rho GTPase activation protein"/>
    <property type="match status" value="1"/>
</dbReference>
<evidence type="ECO:0008006" key="10">
    <source>
        <dbReference type="Google" id="ProtNLM"/>
    </source>
</evidence>
<dbReference type="GO" id="GO:0035020">
    <property type="term" value="P:regulation of Rac protein signal transduction"/>
    <property type="evidence" value="ECO:0007669"/>
    <property type="project" value="TreeGrafter"/>
</dbReference>
<feature type="domain" description="N-terminal Ras-GEF" evidence="6">
    <location>
        <begin position="1337"/>
        <end position="1521"/>
    </location>
</feature>
<feature type="compositionally biased region" description="Polar residues" evidence="3">
    <location>
        <begin position="193"/>
        <end position="203"/>
    </location>
</feature>
<gene>
    <name evidence="8" type="ORF">FA10DRAFT_16836</name>
</gene>
<proteinExistence type="predicted"/>
<feature type="compositionally biased region" description="Low complexity" evidence="3">
    <location>
        <begin position="1947"/>
        <end position="1982"/>
    </location>
</feature>
<dbReference type="InterPro" id="IPR000651">
    <property type="entry name" value="Ras-like_Gua-exchang_fac_N"/>
</dbReference>
<dbReference type="Pfam" id="PF00620">
    <property type="entry name" value="RhoGAP"/>
    <property type="match status" value="1"/>
</dbReference>
<dbReference type="SUPFAM" id="SSF50729">
    <property type="entry name" value="PH domain-like"/>
    <property type="match status" value="1"/>
</dbReference>
<feature type="region of interest" description="Disordered" evidence="3">
    <location>
        <begin position="2419"/>
        <end position="2596"/>
    </location>
</feature>
<dbReference type="InterPro" id="IPR011993">
    <property type="entry name" value="PH-like_dom_sf"/>
</dbReference>
<reference evidence="8 9" key="1">
    <citation type="journal article" date="2018" name="Mol. Biol. Evol.">
        <title>Broad Genomic Sampling Reveals a Smut Pathogenic Ancestry of the Fungal Clade Ustilaginomycotina.</title>
        <authorList>
            <person name="Kijpornyongpan T."/>
            <person name="Mondo S.J."/>
            <person name="Barry K."/>
            <person name="Sandor L."/>
            <person name="Lee J."/>
            <person name="Lipzen A."/>
            <person name="Pangilinan J."/>
            <person name="LaButti K."/>
            <person name="Hainaut M."/>
            <person name="Henrissat B."/>
            <person name="Grigoriev I.V."/>
            <person name="Spatafora J.W."/>
            <person name="Aime M.C."/>
        </authorList>
    </citation>
    <scope>NUCLEOTIDE SEQUENCE [LARGE SCALE GENOMIC DNA]</scope>
    <source>
        <strain evidence="8 9">MCA 4198</strain>
    </source>
</reference>
<dbReference type="InterPro" id="IPR001895">
    <property type="entry name" value="RASGEF_cat_dom"/>
</dbReference>
<dbReference type="Proteomes" id="UP000245768">
    <property type="component" value="Unassembled WGS sequence"/>
</dbReference>
<feature type="compositionally biased region" description="Acidic residues" evidence="3">
    <location>
        <begin position="2359"/>
        <end position="2368"/>
    </location>
</feature>
<dbReference type="PANTHER" id="PTHR14130">
    <property type="entry name" value="3BP-1 RELATED RHOGAP"/>
    <property type="match status" value="1"/>
</dbReference>
<dbReference type="PANTHER" id="PTHR14130:SF14">
    <property type="entry name" value="RHO GTPASE-ACTIVATING PROTEIN 92B"/>
    <property type="match status" value="1"/>
</dbReference>
<dbReference type="Pfam" id="PF00618">
    <property type="entry name" value="RasGEF_N"/>
    <property type="match status" value="1"/>
</dbReference>
<feature type="compositionally biased region" description="Low complexity" evidence="3">
    <location>
        <begin position="345"/>
        <end position="358"/>
    </location>
</feature>
<dbReference type="GO" id="GO:0005085">
    <property type="term" value="F:guanyl-nucleotide exchange factor activity"/>
    <property type="evidence" value="ECO:0007669"/>
    <property type="project" value="UniProtKB-KW"/>
</dbReference>
<dbReference type="Gene3D" id="1.10.840.10">
    <property type="entry name" value="Ras guanine-nucleotide exchange factors catalytic domain"/>
    <property type="match status" value="2"/>
</dbReference>
<dbReference type="SMART" id="SM00324">
    <property type="entry name" value="RhoGAP"/>
    <property type="match status" value="1"/>
</dbReference>
<dbReference type="InParanoid" id="A0A316YVI4"/>
<feature type="region of interest" description="Disordered" evidence="3">
    <location>
        <begin position="2359"/>
        <end position="2386"/>
    </location>
</feature>
<evidence type="ECO:0000256" key="1">
    <source>
        <dbReference type="ARBA" id="ARBA00022468"/>
    </source>
</evidence>
<dbReference type="GO" id="GO:0032956">
    <property type="term" value="P:regulation of actin cytoskeleton organization"/>
    <property type="evidence" value="ECO:0007669"/>
    <property type="project" value="TreeGrafter"/>
</dbReference>
<dbReference type="SUPFAM" id="SSF48366">
    <property type="entry name" value="Ras GEF"/>
    <property type="match status" value="2"/>
</dbReference>
<feature type="region of interest" description="Disordered" evidence="3">
    <location>
        <begin position="418"/>
        <end position="516"/>
    </location>
</feature>
<evidence type="ECO:0000259" key="4">
    <source>
        <dbReference type="PROSITE" id="PS50003"/>
    </source>
</evidence>
<feature type="compositionally biased region" description="Low complexity" evidence="3">
    <location>
        <begin position="60"/>
        <end position="76"/>
    </location>
</feature>
<dbReference type="Pfam" id="PF00617">
    <property type="entry name" value="RasGEF"/>
    <property type="match status" value="1"/>
</dbReference>
<protein>
    <recommendedName>
        <fullName evidence="10">Ras GEF</fullName>
    </recommendedName>
</protein>
<feature type="compositionally biased region" description="Polar residues" evidence="3">
    <location>
        <begin position="1552"/>
        <end position="1562"/>
    </location>
</feature>
<feature type="compositionally biased region" description="Basic residues" evidence="3">
    <location>
        <begin position="1"/>
        <end position="10"/>
    </location>
</feature>
<accession>A0A316YVI4</accession>
<keyword evidence="9" id="KW-1185">Reference proteome</keyword>
<dbReference type="GO" id="GO:0007264">
    <property type="term" value="P:small GTPase-mediated signal transduction"/>
    <property type="evidence" value="ECO:0007669"/>
    <property type="project" value="InterPro"/>
</dbReference>
<feature type="compositionally biased region" description="Polar residues" evidence="3">
    <location>
        <begin position="1311"/>
        <end position="1327"/>
    </location>
</feature>
<feature type="compositionally biased region" description="Basic and acidic residues" evidence="3">
    <location>
        <begin position="2550"/>
        <end position="2560"/>
    </location>
</feature>
<dbReference type="STRING" id="215250.A0A316YVI4"/>
<feature type="region of interest" description="Disordered" evidence="3">
    <location>
        <begin position="1307"/>
        <end position="1329"/>
    </location>
</feature>
<evidence type="ECO:0000256" key="2">
    <source>
        <dbReference type="PROSITE-ProRule" id="PRU00168"/>
    </source>
</evidence>
<feature type="compositionally biased region" description="Low complexity" evidence="3">
    <location>
        <begin position="2481"/>
        <end position="2517"/>
    </location>
</feature>
<sequence>MLRRGNKKRDGHAESSSNANNDDGAARASVYPSSGSNGSNLNLSSAALAGGSGGPSRPLTIRTTSQSTSQSIEASTRAMQHQHSHHPHSGPFTSRHIPSSSSVDALSPFGSSPGSTAPTYYHHPQQQQHHQQPQQQQQQQQPPQQVQQTQTQQQSSSGSMGRSQSAFNFILAKAKAPFSSSSSQQQIAMHPSPSMSSMVNSQGIPEDGGNLDAGRSRYTSNPSTQPSAPAMERRGTNEQQAAPSWASMRPSMGDDQAMPISSPTKRSFFGAHRERKASTTSLTRSMAASPVPLAGAGARAGAGAGAGATPSQPSSSPSMPMSMSVYDRDRDRDRERSRGALSPLSKASSSYGQFSKSQSDLHMRSSDFPSPGHSVVDLPKVPSLRGAMQAVHQDDASLLRSPSPQYGFSRSVDDLAQSVNTSSSTATTSGKAGAMSPPLRPAHQNTMGEHGVAAHDWGRPSDVGTLASSRQQQQQQQVPFSSAGTPKQQSASSPSPSQQQQHHHQRKASKQIKDDREAYLQQTSRGQLPGITYEGLLNRNANISLPLAQLVADGAGGAKGREKDITKGWKPYKVQLREGKLYFYKPPSAFSDDMKQLFPVHVVRGGGSNAAAAYAREIGLDPEAIKRGKLGTQDLLAATSGKQSTSSAGAATSAPAWAFPAKHPDLVLVDAVEKPATWAARVQGGSHDALAHEYVFATQSDPDEEGDGWKEEAGTMVYALLTALSRSARPMHGFLVAIQKWTLMALSDKDEGTAASEPVQKRERIRARIQLLVESDLVEFGQLHERASLESVLEGIVGDAWRDDRRMAADILATLKESQPAEPPHDWLSRRERPTRSELTALVNAGLGPSTLLRTDPAEVARQIHAFHIDHLASLQLPSASTVRLLAKSPSTTRSHRLLCFDSSAPHLLTSLVLDQVLFSSGSASPADSRSEQQAGSRQRATLLRHWIAVASGLLKMHDVAGWAAICAALCSRAVTRLSMTWRFVAKEDRAIVGDYWARQLADLGWSELAISPDGTKREPVEAFISSPATIKYAMAAISASAGPEAPTVPFLGNSIVQARAYPPLASSASFLPLVETREVGARLWTLNKAWQLGAHNRMNPSVLQQQHGIAPSPDIQRALQSLLELHQSVTDSDMAYRNLSRSLAIEPRIDVPKRNKRPLQLSKKTATLALSPLLFVDSLPNLSLVDRQEMAVYAEEANGNGGTKKADEQGTITEKNAKTRSPLMSLPPAMMRRASKAFSPGMLSRPLKGVSFAGITEFNTGEGGSEESLIRMGSDIVFAITSEPSVSLPSSPMTSKRFSTELNRAARPISQVSSKRSSLPASNRSSMVEPPTPVQVHVVVKAASLDRLVDILVMGVQHLSVNTSEDSAERPSGRKSRLVMDLPLFRTTFLSTFRLFCPPVLLLDLLRKRFVAAINASREMALPEQHRSGNPFPTWSLVETVGTHVEPIDWDTVSRIRSGVTSVLTAWIARFPHDFAEDHELYIGVHSLTQDMDTLLPRHPEDSEYEKMASTLESLVRQLRANVMGTCARQGDRVTASRRTSQPVLSGATPPASTVSPSQKQLGTSSVTATTIDFDTITPAELVDYLESVASIFVDKIEERDLLAISELFENQASDALGWYVDSQHSQQQQQQPSSQDDSQPLCTNMYKLIELLRYGGAGSGSSLHMCLPMAVRDACAAQNLLRGWVAINIIEMRIGLARRQARLEKLLDAVWICRARMANTRVEEQSSTPLSPSFPFKEATIASFVESAIVGSLGSPESRYHLRAWQGVAAARKAAGDKLADLFPPQSTWDSIKDSATTTTGALCALDIGWLLECLAQASTRSSEAAPHPLVDFEKYRTIYTLIDASLQFKSQMSAVATVAPEVANARLTEMQRALRSVAWDRRAFKEEANQEAATAPPLPANAKARAMYRPLTGLLGQQQDKQQRDRRAYEVLVKQLQQQQQQQQQGQQQQQQQQFQTATSPSLQAPSSSSPSSSASSSSGLRVPGMDASSMGNKGGEKKTRRMTALFRGAVRPMGGLMSFDRPSASVGDSTDAGVSTSRAGVAPMEMLQLTPTQKPALVIPCGAARVSVWQNSQRSYCFHLSSMQNGQHVLLQAPSQADVSEWFSQIERAAKEYAGELLSKPMDKRSAEKAEKAAAAAAAAAAASASGKGRPTVPLYGTDIKVLVEHERREVPLGLVRMLQEVEARGLQEQGIYRISGAKSAIEHLKVAFGQQPAESIDLARGEFSDVHTIAGAIKQWFRDLPEPPIPFKYYNAIIEAEKMESEEDRLYAIRDMIWEFPKPHFDLLRRISEHLARVVEEGKSNLMAPHNIGLVFGTSLLNPPPGPASVAQSFGNIGSAAHIVKIIVTMHDWLFEPEPEPEAEPEVEPEREAGQGQEPESQGISVDEAEIGGRDDDDANVGADADANLVQTAELGNEQREAQDQEQEQGQEQAHDVAVRGEVPAPREDAQQDAAEGVDGSDAEREGGSIALPRSSRSGAETLPLLTPAGTTTLSAATNDAGSSSSSPGKPTTSESDISQYHNLSSGEAPSEDDSMVTTPGVGAGAGVHEGKKLEKGGKEEEDPETIRPAVPRLGGAQNRLHPSSSSGAGGAGLLSRPKEESIYLDAQDAIAVLNPFEDE</sequence>
<dbReference type="InterPro" id="IPR023578">
    <property type="entry name" value="Ras_GEF_dom_sf"/>
</dbReference>
<feature type="domain" description="Ras-GEF" evidence="5">
    <location>
        <begin position="856"/>
        <end position="1149"/>
    </location>
</feature>
<name>A0A316YVI4_9BASI</name>
<dbReference type="GO" id="GO:0005096">
    <property type="term" value="F:GTPase activator activity"/>
    <property type="evidence" value="ECO:0007669"/>
    <property type="project" value="UniProtKB-KW"/>
</dbReference>
<feature type="compositionally biased region" description="Low complexity" evidence="3">
    <location>
        <begin position="307"/>
        <end position="324"/>
    </location>
</feature>
<dbReference type="GeneID" id="37040123"/>
<dbReference type="InterPro" id="IPR001849">
    <property type="entry name" value="PH_domain"/>
</dbReference>
<feature type="compositionally biased region" description="Polar residues" evidence="3">
    <location>
        <begin position="2518"/>
        <end position="2529"/>
    </location>
</feature>
<dbReference type="RefSeq" id="XP_025380429.1">
    <property type="nucleotide sequence ID" value="XM_025518207.1"/>
</dbReference>
<feature type="domain" description="Rho-GAP" evidence="7">
    <location>
        <begin position="2162"/>
        <end position="2356"/>
    </location>
</feature>
<dbReference type="PROSITE" id="PS50009">
    <property type="entry name" value="RASGEF_CAT"/>
    <property type="match status" value="1"/>
</dbReference>
<feature type="compositionally biased region" description="Basic residues" evidence="3">
    <location>
        <begin position="501"/>
        <end position="510"/>
    </location>
</feature>
<dbReference type="Gene3D" id="2.30.29.30">
    <property type="entry name" value="Pleckstrin-homology domain (PH domain)/Phosphotyrosine-binding domain (PTB)"/>
    <property type="match status" value="1"/>
</dbReference>
<dbReference type="InterPro" id="IPR047165">
    <property type="entry name" value="RHG17/44/SH3BP1-like"/>
</dbReference>
<dbReference type="SMART" id="SM00147">
    <property type="entry name" value="RasGEF"/>
    <property type="match status" value="1"/>
</dbReference>
<dbReference type="Gene3D" id="1.20.870.10">
    <property type="entry name" value="Son of sevenless (SoS) protein Chain: S domain 1"/>
    <property type="match status" value="1"/>
</dbReference>
<evidence type="ECO:0000256" key="3">
    <source>
        <dbReference type="SAM" id="MobiDB-lite"/>
    </source>
</evidence>
<dbReference type="PROSITE" id="PS50003">
    <property type="entry name" value="PH_DOMAIN"/>
    <property type="match status" value="1"/>
</dbReference>
<feature type="region of interest" description="Disordered" evidence="3">
    <location>
        <begin position="1531"/>
        <end position="1562"/>
    </location>
</feature>
<feature type="compositionally biased region" description="Polar residues" evidence="3">
    <location>
        <begin position="217"/>
        <end position="227"/>
    </location>
</feature>
<dbReference type="CDD" id="cd06224">
    <property type="entry name" value="REM"/>
    <property type="match status" value="1"/>
</dbReference>
<dbReference type="PROSITE" id="PS50238">
    <property type="entry name" value="RHOGAP"/>
    <property type="match status" value="1"/>
</dbReference>
<feature type="region of interest" description="Disordered" evidence="3">
    <location>
        <begin position="1947"/>
        <end position="2003"/>
    </location>
</feature>
<dbReference type="InterPro" id="IPR000198">
    <property type="entry name" value="RhoGAP_dom"/>
</dbReference>
<evidence type="ECO:0000313" key="9">
    <source>
        <dbReference type="Proteomes" id="UP000245768"/>
    </source>
</evidence>
<feature type="region of interest" description="Disordered" evidence="3">
    <location>
        <begin position="1"/>
        <end position="379"/>
    </location>
</feature>
<dbReference type="PROSITE" id="PS50212">
    <property type="entry name" value="RASGEF_NTER"/>
    <property type="match status" value="1"/>
</dbReference>
<evidence type="ECO:0000259" key="5">
    <source>
        <dbReference type="PROSITE" id="PS50009"/>
    </source>
</evidence>
<evidence type="ECO:0000259" key="7">
    <source>
        <dbReference type="PROSITE" id="PS50238"/>
    </source>
</evidence>
<feature type="compositionally biased region" description="Basic and acidic residues" evidence="3">
    <location>
        <begin position="326"/>
        <end position="338"/>
    </location>
</feature>
<keyword evidence="1" id="KW-0343">GTPase activation</keyword>
<feature type="domain" description="PH" evidence="4">
    <location>
        <begin position="2080"/>
        <end position="2115"/>
    </location>
</feature>